<organism evidence="12 13">
    <name type="scientific">candidate division Kazan bacterium GW2011_GWA1_44_22</name>
    <dbReference type="NCBI Taxonomy" id="1620410"/>
    <lineage>
        <taxon>Bacteria</taxon>
        <taxon>Bacteria division Kazan-3B-28</taxon>
    </lineage>
</organism>
<reference evidence="12 13" key="1">
    <citation type="journal article" date="2015" name="Nature">
        <title>rRNA introns, odd ribosomes, and small enigmatic genomes across a large radiation of phyla.</title>
        <authorList>
            <person name="Brown C.T."/>
            <person name="Hug L.A."/>
            <person name="Thomas B.C."/>
            <person name="Sharon I."/>
            <person name="Castelle C.J."/>
            <person name="Singh A."/>
            <person name="Wilkins M.J."/>
            <person name="Williams K.H."/>
            <person name="Banfield J.F."/>
        </authorList>
    </citation>
    <scope>NUCLEOTIDE SEQUENCE [LARGE SCALE GENOMIC DNA]</scope>
</reference>
<feature type="binding site" evidence="9">
    <location>
        <begin position="29"/>
        <end position="36"/>
    </location>
    <ligand>
        <name>ATP</name>
        <dbReference type="ChEBI" id="CHEBI:30616"/>
    </ligand>
</feature>
<dbReference type="GO" id="GO:0000731">
    <property type="term" value="P:DNA synthesis involved in DNA repair"/>
    <property type="evidence" value="ECO:0007669"/>
    <property type="project" value="TreeGrafter"/>
</dbReference>
<dbReference type="InterPro" id="IPR003395">
    <property type="entry name" value="RecF/RecN/SMC_N"/>
</dbReference>
<gene>
    <name evidence="9" type="primary">recF</name>
    <name evidence="12" type="ORF">VE96_C0001G0016</name>
</gene>
<dbReference type="GO" id="GO:0005737">
    <property type="term" value="C:cytoplasm"/>
    <property type="evidence" value="ECO:0007669"/>
    <property type="project" value="UniProtKB-SubCell"/>
</dbReference>
<evidence type="ECO:0000256" key="5">
    <source>
        <dbReference type="ARBA" id="ARBA00022705"/>
    </source>
</evidence>
<sequence>MRLAEVNISNFRNLGDVVIKFQGRNFLIGDNAQGKTNILEAIHYLSVGNSFKTRHEEWLVKRGELFGSVKGGLVYNDGRSTVLDVVWGREDEDIHRQFKLNGVKVARKNLLGNLLTVIFSPDDVSLLRLQPAQRRGFLDSLIARTNKVYHADLLDYTKTLKQRNQLLFLAKIGREDYIEIEAWDAKLAELGSRIIKDRLGLVGQLNQKIKLFFHTLAESQKEFSIIYTADPKFTDPAAYKEKLFHNRSVDIKSGHTNFGPHRDDLLLLLDGQDARPTASQGEFRLMILALKLAEGEYINQRFNETPVYLMDDVFSELDARKAKALVGFLGDAQAIYTTTDERFVTPDAQVMIVREGAITQNQNELAKTI</sequence>
<dbReference type="GO" id="GO:0003697">
    <property type="term" value="F:single-stranded DNA binding"/>
    <property type="evidence" value="ECO:0007669"/>
    <property type="project" value="UniProtKB-UniRule"/>
</dbReference>
<dbReference type="EMBL" id="LCIJ01000001">
    <property type="protein sequence ID" value="KKT53261.1"/>
    <property type="molecule type" value="Genomic_DNA"/>
</dbReference>
<evidence type="ECO:0000259" key="11">
    <source>
        <dbReference type="Pfam" id="PF02463"/>
    </source>
</evidence>
<dbReference type="InterPro" id="IPR027417">
    <property type="entry name" value="P-loop_NTPase"/>
</dbReference>
<keyword evidence="7 9" id="KW-0067">ATP-binding</keyword>
<dbReference type="GO" id="GO:0006260">
    <property type="term" value="P:DNA replication"/>
    <property type="evidence" value="ECO:0007669"/>
    <property type="project" value="UniProtKB-UniRule"/>
</dbReference>
<dbReference type="HAMAP" id="MF_00365">
    <property type="entry name" value="RecF"/>
    <property type="match status" value="1"/>
</dbReference>
<dbReference type="PATRIC" id="fig|1620410.3.peg.17"/>
<keyword evidence="4 9" id="KW-0963">Cytoplasm</keyword>
<evidence type="ECO:0000256" key="1">
    <source>
        <dbReference type="ARBA" id="ARBA00004496"/>
    </source>
</evidence>
<keyword evidence="5 9" id="KW-0235">DNA replication</keyword>
<comment type="function">
    <text evidence="9 10">The RecF protein is involved in DNA metabolism; it is required for DNA replication and normal SOS inducibility. RecF binds preferentially to single-stranded, linear DNA. It also seems to bind ATP.</text>
</comment>
<feature type="domain" description="RecF/RecN/SMC N-terminal" evidence="11">
    <location>
        <begin position="3"/>
        <end position="345"/>
    </location>
</feature>
<keyword evidence="8 9" id="KW-0238">DNA-binding</keyword>
<evidence type="ECO:0000256" key="9">
    <source>
        <dbReference type="HAMAP-Rule" id="MF_00365"/>
    </source>
</evidence>
<dbReference type="GO" id="GO:0009432">
    <property type="term" value="P:SOS response"/>
    <property type="evidence" value="ECO:0007669"/>
    <property type="project" value="UniProtKB-UniRule"/>
</dbReference>
<dbReference type="PROSITE" id="PS00618">
    <property type="entry name" value="RECF_2"/>
    <property type="match status" value="1"/>
</dbReference>
<dbReference type="GO" id="GO:0005524">
    <property type="term" value="F:ATP binding"/>
    <property type="evidence" value="ECO:0007669"/>
    <property type="project" value="UniProtKB-UniRule"/>
</dbReference>
<evidence type="ECO:0000256" key="8">
    <source>
        <dbReference type="ARBA" id="ARBA00023125"/>
    </source>
</evidence>
<evidence type="ECO:0000256" key="7">
    <source>
        <dbReference type="ARBA" id="ARBA00022840"/>
    </source>
</evidence>
<keyword evidence="9 10" id="KW-0742">SOS response</keyword>
<comment type="similarity">
    <text evidence="2 9 10">Belongs to the RecF family.</text>
</comment>
<evidence type="ECO:0000256" key="2">
    <source>
        <dbReference type="ARBA" id="ARBA00008016"/>
    </source>
</evidence>
<keyword evidence="9 10" id="KW-0234">DNA repair</keyword>
<keyword evidence="6 9" id="KW-0547">Nucleotide-binding</keyword>
<dbReference type="AlphaFoldDB" id="A0A0G1I1I6"/>
<dbReference type="InterPro" id="IPR042174">
    <property type="entry name" value="RecF_2"/>
</dbReference>
<keyword evidence="9 10" id="KW-0227">DNA damage</keyword>
<dbReference type="SUPFAM" id="SSF52540">
    <property type="entry name" value="P-loop containing nucleoside triphosphate hydrolases"/>
    <property type="match status" value="1"/>
</dbReference>
<evidence type="ECO:0000313" key="12">
    <source>
        <dbReference type="EMBL" id="KKT53261.1"/>
    </source>
</evidence>
<dbReference type="InterPro" id="IPR001238">
    <property type="entry name" value="DNA-binding_RecF"/>
</dbReference>
<dbReference type="InterPro" id="IPR018078">
    <property type="entry name" value="DNA-binding_RecF_CS"/>
</dbReference>
<evidence type="ECO:0000313" key="13">
    <source>
        <dbReference type="Proteomes" id="UP000034752"/>
    </source>
</evidence>
<comment type="caution">
    <text evidence="12">The sequence shown here is derived from an EMBL/GenBank/DDBJ whole genome shotgun (WGS) entry which is preliminary data.</text>
</comment>
<comment type="subcellular location">
    <subcellularLocation>
        <location evidence="1 9 10">Cytoplasm</location>
    </subcellularLocation>
</comment>
<name>A0A0G1I1I6_UNCK3</name>
<dbReference type="Proteomes" id="UP000034752">
    <property type="component" value="Unassembled WGS sequence"/>
</dbReference>
<evidence type="ECO:0000256" key="4">
    <source>
        <dbReference type="ARBA" id="ARBA00022490"/>
    </source>
</evidence>
<evidence type="ECO:0000256" key="3">
    <source>
        <dbReference type="ARBA" id="ARBA00020170"/>
    </source>
</evidence>
<dbReference type="Gene3D" id="3.40.50.300">
    <property type="entry name" value="P-loop containing nucleotide triphosphate hydrolases"/>
    <property type="match status" value="1"/>
</dbReference>
<evidence type="ECO:0000256" key="10">
    <source>
        <dbReference type="RuleBase" id="RU000578"/>
    </source>
</evidence>
<dbReference type="NCBIfam" id="TIGR00611">
    <property type="entry name" value="recf"/>
    <property type="match status" value="1"/>
</dbReference>
<proteinExistence type="inferred from homology"/>
<dbReference type="Pfam" id="PF02463">
    <property type="entry name" value="SMC_N"/>
    <property type="match status" value="1"/>
</dbReference>
<evidence type="ECO:0000256" key="6">
    <source>
        <dbReference type="ARBA" id="ARBA00022741"/>
    </source>
</evidence>
<dbReference type="GO" id="GO:0006302">
    <property type="term" value="P:double-strand break repair"/>
    <property type="evidence" value="ECO:0007669"/>
    <property type="project" value="TreeGrafter"/>
</dbReference>
<dbReference type="PANTHER" id="PTHR32182">
    <property type="entry name" value="DNA REPLICATION AND REPAIR PROTEIN RECF"/>
    <property type="match status" value="1"/>
</dbReference>
<protein>
    <recommendedName>
        <fullName evidence="3 9">DNA replication and repair protein RecF</fullName>
    </recommendedName>
</protein>
<dbReference type="Gene3D" id="1.20.1050.90">
    <property type="entry name" value="RecF/RecN/SMC, N-terminal domain"/>
    <property type="match status" value="1"/>
</dbReference>
<accession>A0A0G1I1I6</accession>
<dbReference type="PANTHER" id="PTHR32182:SF0">
    <property type="entry name" value="DNA REPLICATION AND REPAIR PROTEIN RECF"/>
    <property type="match status" value="1"/>
</dbReference>